<evidence type="ECO:0000313" key="2">
    <source>
        <dbReference type="Proteomes" id="UP001500063"/>
    </source>
</evidence>
<keyword evidence="2" id="KW-1185">Reference proteome</keyword>
<organism evidence="1 2">
    <name type="scientific">Streptomyces blastmyceticus</name>
    <dbReference type="NCBI Taxonomy" id="68180"/>
    <lineage>
        <taxon>Bacteria</taxon>
        <taxon>Bacillati</taxon>
        <taxon>Actinomycetota</taxon>
        <taxon>Actinomycetes</taxon>
        <taxon>Kitasatosporales</taxon>
        <taxon>Streptomycetaceae</taxon>
        <taxon>Streptomyces</taxon>
    </lineage>
</organism>
<dbReference type="Proteomes" id="UP001500063">
    <property type="component" value="Unassembled WGS sequence"/>
</dbReference>
<evidence type="ECO:0008006" key="3">
    <source>
        <dbReference type="Google" id="ProtNLM"/>
    </source>
</evidence>
<comment type="caution">
    <text evidence="1">The sequence shown here is derived from an EMBL/GenBank/DDBJ whole genome shotgun (WGS) entry which is preliminary data.</text>
</comment>
<dbReference type="EMBL" id="BAAABW010000021">
    <property type="protein sequence ID" value="GAA0358071.1"/>
    <property type="molecule type" value="Genomic_DNA"/>
</dbReference>
<evidence type="ECO:0000313" key="1">
    <source>
        <dbReference type="EMBL" id="GAA0358071.1"/>
    </source>
</evidence>
<sequence length="74" mass="8216">MTKPAAHRRFLPTSPFNAPVAPAPVKRFTVGDRVTHDRYGLGRVIGVEEDVAVLVDFASRQERIPGPYTKLTKL</sequence>
<reference evidence="2" key="1">
    <citation type="journal article" date="2019" name="Int. J. Syst. Evol. Microbiol.">
        <title>The Global Catalogue of Microorganisms (GCM) 10K type strain sequencing project: providing services to taxonomists for standard genome sequencing and annotation.</title>
        <authorList>
            <consortium name="The Broad Institute Genomics Platform"/>
            <consortium name="The Broad Institute Genome Sequencing Center for Infectious Disease"/>
            <person name="Wu L."/>
            <person name="Ma J."/>
        </authorList>
    </citation>
    <scope>NUCLEOTIDE SEQUENCE [LARGE SCALE GENOMIC DNA]</scope>
    <source>
        <strain evidence="2">JCM 4565</strain>
    </source>
</reference>
<proteinExistence type="predicted"/>
<dbReference type="RefSeq" id="WP_116211464.1">
    <property type="nucleotide sequence ID" value="NZ_BAAABW010000021.1"/>
</dbReference>
<protein>
    <recommendedName>
        <fullName evidence="3">ATP-binding protein</fullName>
    </recommendedName>
</protein>
<name>A0ABP3H104_9ACTN</name>
<gene>
    <name evidence="1" type="ORF">GCM10010319_39250</name>
</gene>
<accession>A0ABP3H104</accession>